<evidence type="ECO:0000313" key="3">
    <source>
        <dbReference type="Proteomes" id="UP000024442"/>
    </source>
</evidence>
<gene>
    <name evidence="2" type="primary">8</name>
    <name evidence="2" type="ORF">PBI_ZOEJ_8</name>
</gene>
<sequence length="178" mass="18697">MPDTETATDTETTTETGSTETATDATETADNGELGDGGKKALAAEREARKQAEKDLAEARKALKAIEDKEKSELQREREAREAAEKRAEQAEFTSLRNKVAAAKGVPASSLTGKTEDELNASADELIAWRDQHKPPAPPKRSPAQGGGLKSGATGNGNTNSDPKAAAAEALRRLRAGG</sequence>
<feature type="region of interest" description="Disordered" evidence="1">
    <location>
        <begin position="1"/>
        <end position="178"/>
    </location>
</feature>
<keyword evidence="3" id="KW-1185">Reference proteome</keyword>
<name>A0A023W6S9_9CAUD</name>
<reference evidence="2 3" key="1">
    <citation type="submission" date="2014-02" db="EMBL/GenBank/DDBJ databases">
        <authorList>
            <person name="Cornely K.A."/>
            <person name="Jancevski A.V."/>
            <person name="Rogers S.R."/>
            <person name="Scola S.E."/>
            <person name="Pinches R.S."/>
            <person name="Perri C.M."/>
            <person name="Brown M.S."/>
            <person name="Cavedon W.D."/>
            <person name="Dubois H.M."/>
            <person name="Fernando M.A."/>
            <person name="Austriaco N."/>
            <person name="Bradley K.W."/>
            <person name="Clarke D.Q."/>
            <person name="Lewis M.F."/>
            <person name="Barker L.P."/>
            <person name="Bailey C."/>
            <person name="Asai D.J."/>
            <person name="Garber M.L."/>
            <person name="Bowman C.A."/>
            <person name="Russell D.A."/>
            <person name="Pope W.H."/>
            <person name="Jacobs-Sera D."/>
            <person name="Hendrix R.W."/>
            <person name="Hatfull G.F."/>
        </authorList>
    </citation>
    <scope>NUCLEOTIDE SEQUENCE [LARGE SCALE GENOMIC DNA]</scope>
</reference>
<evidence type="ECO:0000313" key="2">
    <source>
        <dbReference type="EMBL" id="AHY26832.1"/>
    </source>
</evidence>
<dbReference type="GeneID" id="19488105"/>
<dbReference type="RefSeq" id="YP_009032402.1">
    <property type="nucleotide sequence ID" value="NC_024147.1"/>
</dbReference>
<evidence type="ECO:0000256" key="1">
    <source>
        <dbReference type="SAM" id="MobiDB-lite"/>
    </source>
</evidence>
<dbReference type="KEGG" id="vg:19488105"/>
<protein>
    <submittedName>
        <fullName evidence="2">Scaffolding protein</fullName>
    </submittedName>
</protein>
<organism evidence="2 3">
    <name type="scientific">Mycobacterium phage ZoeJ</name>
    <dbReference type="NCBI Taxonomy" id="1486427"/>
    <lineage>
        <taxon>Viruses</taxon>
        <taxon>Duplodnaviria</taxon>
        <taxon>Heunggongvirae</taxon>
        <taxon>Uroviricota</taxon>
        <taxon>Caudoviricetes</taxon>
        <taxon>Weiservirinae</taxon>
        <taxon>Timquatrovirus</taxon>
        <taxon>Timquatrovirus zoeJ</taxon>
    </lineage>
</organism>
<dbReference type="Proteomes" id="UP000024442">
    <property type="component" value="Segment"/>
</dbReference>
<dbReference type="EMBL" id="KJ510412">
    <property type="protein sequence ID" value="AHY26832.1"/>
    <property type="molecule type" value="Genomic_DNA"/>
</dbReference>
<feature type="compositionally biased region" description="Basic and acidic residues" evidence="1">
    <location>
        <begin position="36"/>
        <end position="90"/>
    </location>
</feature>
<dbReference type="OrthoDB" id="25783at10239"/>
<feature type="compositionally biased region" description="Low complexity" evidence="1">
    <location>
        <begin position="1"/>
        <end position="29"/>
    </location>
</feature>
<proteinExistence type="predicted"/>
<accession>A0A023W6S9</accession>